<dbReference type="GO" id="GO:0051321">
    <property type="term" value="P:meiotic cell cycle"/>
    <property type="evidence" value="ECO:0007669"/>
    <property type="project" value="TreeGrafter"/>
</dbReference>
<feature type="domain" description="Gamma tubulin complex component C-terminal" evidence="8">
    <location>
        <begin position="906"/>
        <end position="1266"/>
    </location>
</feature>
<dbReference type="GO" id="GO:0000922">
    <property type="term" value="C:spindle pole"/>
    <property type="evidence" value="ECO:0007669"/>
    <property type="project" value="InterPro"/>
</dbReference>
<evidence type="ECO:0000256" key="6">
    <source>
        <dbReference type="SAM" id="MobiDB-lite"/>
    </source>
</evidence>
<evidence type="ECO:0000256" key="1">
    <source>
        <dbReference type="ARBA" id="ARBA00004245"/>
    </source>
</evidence>
<evidence type="ECO:0000256" key="5">
    <source>
        <dbReference type="ARBA" id="ARBA00023212"/>
    </source>
</evidence>
<dbReference type="GO" id="GO:0044732">
    <property type="term" value="C:mitotic spindle pole body"/>
    <property type="evidence" value="ECO:0007669"/>
    <property type="project" value="TreeGrafter"/>
</dbReference>
<keyword evidence="7" id="KW-0812">Transmembrane</keyword>
<dbReference type="OrthoDB" id="5860513at2759"/>
<dbReference type="SUPFAM" id="SSF53254">
    <property type="entry name" value="Phosphoglycerate mutase-like"/>
    <property type="match status" value="1"/>
</dbReference>
<dbReference type="Gene3D" id="3.40.50.1240">
    <property type="entry name" value="Phosphoglycerate mutase-like"/>
    <property type="match status" value="1"/>
</dbReference>
<dbReference type="PROSITE" id="PS00616">
    <property type="entry name" value="HIS_ACID_PHOSPHAT_1"/>
    <property type="match status" value="1"/>
</dbReference>
<dbReference type="Pfam" id="PF17681">
    <property type="entry name" value="GCP_N_terminal"/>
    <property type="match status" value="1"/>
</dbReference>
<dbReference type="InterPro" id="IPR029033">
    <property type="entry name" value="His_PPase_superfam"/>
</dbReference>
<dbReference type="GO" id="GO:0051011">
    <property type="term" value="F:microtubule minus-end binding"/>
    <property type="evidence" value="ECO:0007669"/>
    <property type="project" value="TreeGrafter"/>
</dbReference>
<dbReference type="InterPro" id="IPR033379">
    <property type="entry name" value="Acid_Pase_AS"/>
</dbReference>
<reference evidence="10 11" key="1">
    <citation type="submission" date="2019-03" db="EMBL/GenBank/DDBJ databases">
        <title>Sequencing 23 genomes of Wallemia ichthyophaga.</title>
        <authorList>
            <person name="Gostincar C."/>
        </authorList>
    </citation>
    <scope>NUCLEOTIDE SEQUENCE [LARGE SCALE GENOMIC DNA]</scope>
    <source>
        <strain evidence="10 11">EXF-8621</strain>
    </source>
</reference>
<evidence type="ECO:0000313" key="11">
    <source>
        <dbReference type="Proteomes" id="UP000306954"/>
    </source>
</evidence>
<evidence type="ECO:0000259" key="9">
    <source>
        <dbReference type="Pfam" id="PF17681"/>
    </source>
</evidence>
<dbReference type="GO" id="GO:0051225">
    <property type="term" value="P:spindle assembly"/>
    <property type="evidence" value="ECO:0007669"/>
    <property type="project" value="TreeGrafter"/>
</dbReference>
<dbReference type="GO" id="GO:0000278">
    <property type="term" value="P:mitotic cell cycle"/>
    <property type="evidence" value="ECO:0007669"/>
    <property type="project" value="TreeGrafter"/>
</dbReference>
<organism evidence="10 11">
    <name type="scientific">Wallemia ichthyophaga</name>
    <dbReference type="NCBI Taxonomy" id="245174"/>
    <lineage>
        <taxon>Eukaryota</taxon>
        <taxon>Fungi</taxon>
        <taxon>Dikarya</taxon>
        <taxon>Basidiomycota</taxon>
        <taxon>Wallemiomycotina</taxon>
        <taxon>Wallemiomycetes</taxon>
        <taxon>Wallemiales</taxon>
        <taxon>Wallemiaceae</taxon>
        <taxon>Wallemia</taxon>
    </lineage>
</organism>
<dbReference type="EMBL" id="SPOF01000044">
    <property type="protein sequence ID" value="TIB09281.1"/>
    <property type="molecule type" value="Genomic_DNA"/>
</dbReference>
<dbReference type="GO" id="GO:0005874">
    <property type="term" value="C:microtubule"/>
    <property type="evidence" value="ECO:0007669"/>
    <property type="project" value="UniProtKB-KW"/>
</dbReference>
<proteinExistence type="inferred from homology"/>
<dbReference type="InterPro" id="IPR007259">
    <property type="entry name" value="GCP"/>
</dbReference>
<evidence type="ECO:0000256" key="7">
    <source>
        <dbReference type="SAM" id="Phobius"/>
    </source>
</evidence>
<dbReference type="PROSITE" id="PS00778">
    <property type="entry name" value="HIS_ACID_PHOSPHAT_2"/>
    <property type="match status" value="1"/>
</dbReference>
<dbReference type="InterPro" id="IPR040457">
    <property type="entry name" value="GCP_C"/>
</dbReference>
<feature type="transmembrane region" description="Helical" evidence="7">
    <location>
        <begin position="21"/>
        <end position="45"/>
    </location>
</feature>
<dbReference type="PANTHER" id="PTHR19302">
    <property type="entry name" value="GAMMA TUBULIN COMPLEX PROTEIN"/>
    <property type="match status" value="1"/>
</dbReference>
<evidence type="ECO:0008006" key="12">
    <source>
        <dbReference type="Google" id="ProtNLM"/>
    </source>
</evidence>
<dbReference type="InterPro" id="IPR042241">
    <property type="entry name" value="GCP_C_sf"/>
</dbReference>
<gene>
    <name evidence="10" type="ORF">E3P90_03347</name>
</gene>
<comment type="caution">
    <text evidence="10">The sequence shown here is derived from an EMBL/GenBank/DDBJ whole genome shotgun (WGS) entry which is preliminary data.</text>
</comment>
<dbReference type="Pfam" id="PF04130">
    <property type="entry name" value="GCP_C_terminal"/>
    <property type="match status" value="1"/>
</dbReference>
<feature type="compositionally biased region" description="Low complexity" evidence="6">
    <location>
        <begin position="1196"/>
        <end position="1208"/>
    </location>
</feature>
<keyword evidence="4" id="KW-0493">Microtubule</keyword>
<dbReference type="CDD" id="cd07061">
    <property type="entry name" value="HP_HAP_like"/>
    <property type="match status" value="1"/>
</dbReference>
<dbReference type="Gene3D" id="1.20.120.1900">
    <property type="entry name" value="Gamma-tubulin complex, C-terminal domain"/>
    <property type="match status" value="1"/>
</dbReference>
<comment type="subcellular location">
    <subcellularLocation>
        <location evidence="1">Cytoplasm</location>
        <location evidence="1">Cytoskeleton</location>
    </subcellularLocation>
</comment>
<dbReference type="GO" id="GO:0043015">
    <property type="term" value="F:gamma-tubulin binding"/>
    <property type="evidence" value="ECO:0007669"/>
    <property type="project" value="InterPro"/>
</dbReference>
<dbReference type="Pfam" id="PF00328">
    <property type="entry name" value="His_Phos_2"/>
    <property type="match status" value="1"/>
</dbReference>
<comment type="similarity">
    <text evidence="2">Belongs to the TUBGCP family.</text>
</comment>
<dbReference type="GO" id="GO:0007020">
    <property type="term" value="P:microtubule nucleation"/>
    <property type="evidence" value="ECO:0007669"/>
    <property type="project" value="InterPro"/>
</dbReference>
<feature type="domain" description="Gamma tubulin complex component protein N-terminal" evidence="9">
    <location>
        <begin position="578"/>
        <end position="903"/>
    </location>
</feature>
<evidence type="ECO:0000259" key="8">
    <source>
        <dbReference type="Pfam" id="PF04130"/>
    </source>
</evidence>
<dbReference type="InterPro" id="IPR041470">
    <property type="entry name" value="GCP_N"/>
</dbReference>
<keyword evidence="7" id="KW-1133">Transmembrane helix</keyword>
<dbReference type="SUPFAM" id="SSF54695">
    <property type="entry name" value="POZ domain"/>
    <property type="match status" value="1"/>
</dbReference>
<dbReference type="GO" id="GO:0031122">
    <property type="term" value="P:cytoplasmic microtubule organization"/>
    <property type="evidence" value="ECO:0007669"/>
    <property type="project" value="TreeGrafter"/>
</dbReference>
<sequence length="1271" mass="145109">MFLKNTETLPLRSYSNEPRRLTWLNTAIRWLLGATIGAFILGAVFKTHVTVPNLLKPKVSRQDILQGGIAQYSPQYDVDWGVPDQLPQSCTIDMVTILERHGARFPDHKPRNEMVATIDKLHNAKRPAKHSKLNFVSHYDIRQTLGEEDLVWMGRQQAYNSGKRFFDQYKDLIDNSFPPFYRAPSSPRVIESAQLFQLGFNDDPIWKAYDDLDVILPEGKAHNNTLDISNCPLASNHSTTIGDDVSDVYASLWTPHWAKWWNDNFPGAKLEHKDIVNLFHTCAFDTVVNNGYISEWCKMYSLEDFHHYSYYLILQKYYDSSYGHPLGRARGIGYVNELISRLTGEPVVDSTSTNQTLDADPATFPIPPKDRNQMGHKVFVDFSHDSSMVNIISALGLAKPPGLRHLPFLIDRREPTPNYLFDISKYTPFSGRITFEKIHCGESIGEYDAEEDYVRIKMNEGVYPLKFSNCGPLGQEKGLCRLSDFIESQRWSMEGGNCGVVLEKVCEYLLFKQRYESVDNKETVPDFQERIPPEIALELLVAADYLQTPISSGLSKSQLLSKWRDEHGLNNTSSIDILRDTVNILQGIDGTFFRFQGTANQSEFKLIPTGQRSKRVPKPTLELVIRLAELGWLYKQVAEFVHECSTSTSKGLITQALSRHVQNRLYDFYRLIALLEAQLAHTPEKDDDHSDSTDSLTLGRISVWTEEWRLKMRMMSTLVQGAEDVHGGALVSLIHGYTENGDPFIRAFVSELLEEVSQPFFNTLHTWITSGELYDPFKEFFVSNNNDLGMDLNSFGWMVGAANTAEHKANIDAGQLWAKKYSVRDEMRPRFVGEAFAKKIFSIGKSLNFIRHSCMDEEFFATNQISDIANKVLTYSDIPSLEQSIDIAFSIASQRLLENMFSKYKLMDHLQALKRYLMLGSGDFVDILMESIGPSLARPANTLYRHNLTATLEAAIRGSNAQYDDQEMLRRLDARMLEYTHGEIGWDVFTLEYRVDQPLDVILTPEVMSKYRRIFNYLWRLKRVESDLVKGWKRCVMGKRSYLKVPSLDNDWHQARLAMSEMIHFVKELEAYCHLEVIECSWERMEQFASKREGDLDALIAAHRDYLERIVSKIMLVGGRSSRRDEELMQKTKQLLNVILTFRRAVEDLYTFTLHMSSSLDHTPIDNANNNYRNKRLSTASSISRAPFEVAGGGSSSSMTGSRTSTPGAASVVDEDDDSIAGIRTRVQSSAEEFHELATYVVNALQSHPDLDVRFLAVRLGFNQFYRKPTK</sequence>
<feature type="region of interest" description="Disordered" evidence="6">
    <location>
        <begin position="1189"/>
        <end position="1213"/>
    </location>
</feature>
<dbReference type="InterPro" id="IPR000560">
    <property type="entry name" value="His_Pase_clade-2"/>
</dbReference>
<dbReference type="GO" id="GO:0000930">
    <property type="term" value="C:gamma-tubulin complex"/>
    <property type="evidence" value="ECO:0007669"/>
    <property type="project" value="TreeGrafter"/>
</dbReference>
<keyword evidence="7" id="KW-0472">Membrane</keyword>
<evidence type="ECO:0000256" key="3">
    <source>
        <dbReference type="ARBA" id="ARBA00022490"/>
    </source>
</evidence>
<dbReference type="PANTHER" id="PTHR19302:SF14">
    <property type="entry name" value="GAMMA-TUBULIN COMPLEX COMPONENT 3"/>
    <property type="match status" value="1"/>
</dbReference>
<dbReference type="Proteomes" id="UP000306954">
    <property type="component" value="Unassembled WGS sequence"/>
</dbReference>
<evidence type="ECO:0000256" key="4">
    <source>
        <dbReference type="ARBA" id="ARBA00022701"/>
    </source>
</evidence>
<protein>
    <recommendedName>
        <fullName evidence="12">Spindle pole body component</fullName>
    </recommendedName>
</protein>
<dbReference type="AlphaFoldDB" id="A0A4T0E7P2"/>
<name>A0A4T0E7P2_WALIC</name>
<keyword evidence="5" id="KW-0206">Cytoskeleton</keyword>
<evidence type="ECO:0000313" key="10">
    <source>
        <dbReference type="EMBL" id="TIB09281.1"/>
    </source>
</evidence>
<accession>A0A4T0E7P2</accession>
<keyword evidence="3" id="KW-0963">Cytoplasm</keyword>
<evidence type="ECO:0000256" key="2">
    <source>
        <dbReference type="ARBA" id="ARBA00010337"/>
    </source>
</evidence>
<dbReference type="InterPro" id="IPR011333">
    <property type="entry name" value="SKP1/BTB/POZ_sf"/>
</dbReference>